<protein>
    <submittedName>
        <fullName evidence="1">Uncharacterized protein</fullName>
    </submittedName>
</protein>
<evidence type="ECO:0000313" key="1">
    <source>
        <dbReference type="EMBL" id="CAF4459182.1"/>
    </source>
</evidence>
<dbReference type="Proteomes" id="UP000682733">
    <property type="component" value="Unassembled WGS sequence"/>
</dbReference>
<evidence type="ECO:0000313" key="2">
    <source>
        <dbReference type="Proteomes" id="UP000682733"/>
    </source>
</evidence>
<reference evidence="1" key="1">
    <citation type="submission" date="2021-02" db="EMBL/GenBank/DDBJ databases">
        <authorList>
            <person name="Nowell W R."/>
        </authorList>
    </citation>
    <scope>NUCLEOTIDE SEQUENCE</scope>
</reference>
<dbReference type="EMBL" id="CAJOBA010084983">
    <property type="protein sequence ID" value="CAF4459182.1"/>
    <property type="molecule type" value="Genomic_DNA"/>
</dbReference>
<feature type="non-terminal residue" evidence="1">
    <location>
        <position position="1"/>
    </location>
</feature>
<accession>A0A8S2WS17</accession>
<organism evidence="1 2">
    <name type="scientific">Didymodactylos carnosus</name>
    <dbReference type="NCBI Taxonomy" id="1234261"/>
    <lineage>
        <taxon>Eukaryota</taxon>
        <taxon>Metazoa</taxon>
        <taxon>Spiralia</taxon>
        <taxon>Gnathifera</taxon>
        <taxon>Rotifera</taxon>
        <taxon>Eurotatoria</taxon>
        <taxon>Bdelloidea</taxon>
        <taxon>Philodinida</taxon>
        <taxon>Philodinidae</taxon>
        <taxon>Didymodactylos</taxon>
    </lineage>
</organism>
<comment type="caution">
    <text evidence="1">The sequence shown here is derived from an EMBL/GenBank/DDBJ whole genome shotgun (WGS) entry which is preliminary data.</text>
</comment>
<name>A0A8S2WS17_9BILA</name>
<dbReference type="AlphaFoldDB" id="A0A8S2WS17"/>
<gene>
    <name evidence="1" type="ORF">TMI583_LOCUS46171</name>
</gene>
<sequence>SILEHYTILRPYDFIMRTYNHTRSCFKGDKFGVTQSSRGRKKPRVKLDDLNVKVYNTNYPGNDVSDVDNVYYKTDERHDANAYDCVVDNTS</sequence>
<proteinExistence type="predicted"/>
<feature type="non-terminal residue" evidence="1">
    <location>
        <position position="91"/>
    </location>
</feature>